<reference evidence="3" key="2">
    <citation type="journal article" date="2017" name="J. Anim. Genet.">
        <title>Multiple reference genome sequences of hot pepper reveal the massive evolution of plant disease resistance genes by retroduplication.</title>
        <authorList>
            <person name="Kim S."/>
            <person name="Park J."/>
            <person name="Yeom S.-I."/>
            <person name="Kim Y.-M."/>
            <person name="Seo E."/>
            <person name="Kim K.-T."/>
            <person name="Kim M.-S."/>
            <person name="Lee J.M."/>
            <person name="Cheong K."/>
            <person name="Shin H.-S."/>
            <person name="Kim S.-B."/>
            <person name="Han K."/>
            <person name="Lee J."/>
            <person name="Park M."/>
            <person name="Lee H.-A."/>
            <person name="Lee H.-Y."/>
            <person name="Lee Y."/>
            <person name="Oh S."/>
            <person name="Lee J.H."/>
            <person name="Choi E."/>
            <person name="Choi E."/>
            <person name="Lee S.E."/>
            <person name="Jeon J."/>
            <person name="Kim H."/>
            <person name="Choi G."/>
            <person name="Song H."/>
            <person name="Lee J."/>
            <person name="Lee S.-C."/>
            <person name="Kwon J.-K."/>
            <person name="Lee H.-Y."/>
            <person name="Koo N."/>
            <person name="Hong Y."/>
            <person name="Kim R.W."/>
            <person name="Kang W.-H."/>
            <person name="Huh J.H."/>
            <person name="Kang B.-C."/>
            <person name="Yang T.-J."/>
            <person name="Lee Y.-H."/>
            <person name="Bennetzen J.L."/>
            <person name="Choi D."/>
        </authorList>
    </citation>
    <scope>NUCLEOTIDE SEQUENCE [LARGE SCALE GENOMIC DNA]</scope>
    <source>
        <strain evidence="3">cv. PBC81</strain>
    </source>
</reference>
<dbReference type="OrthoDB" id="1327740at2759"/>
<keyword evidence="3" id="KW-1185">Reference proteome</keyword>
<protein>
    <recommendedName>
        <fullName evidence="1">Putative plant transposon protein domain-containing protein</fullName>
    </recommendedName>
</protein>
<gene>
    <name evidence="2" type="ORF">CQW23_23951</name>
</gene>
<evidence type="ECO:0000259" key="1">
    <source>
        <dbReference type="Pfam" id="PF20167"/>
    </source>
</evidence>
<comment type="caution">
    <text evidence="2">The sequence shown here is derived from an EMBL/GenBank/DDBJ whole genome shotgun (WGS) entry which is preliminary data.</text>
</comment>
<dbReference type="Proteomes" id="UP000224567">
    <property type="component" value="Unassembled WGS sequence"/>
</dbReference>
<evidence type="ECO:0000313" key="2">
    <source>
        <dbReference type="EMBL" id="PHT36251.1"/>
    </source>
</evidence>
<evidence type="ECO:0000313" key="3">
    <source>
        <dbReference type="Proteomes" id="UP000224567"/>
    </source>
</evidence>
<reference evidence="2 3" key="1">
    <citation type="journal article" date="2017" name="Genome Biol.">
        <title>New reference genome sequences of hot pepper reveal the massive evolution of plant disease-resistance genes by retroduplication.</title>
        <authorList>
            <person name="Kim S."/>
            <person name="Park J."/>
            <person name="Yeom S.I."/>
            <person name="Kim Y.M."/>
            <person name="Seo E."/>
            <person name="Kim K.T."/>
            <person name="Kim M.S."/>
            <person name="Lee J.M."/>
            <person name="Cheong K."/>
            <person name="Shin H.S."/>
            <person name="Kim S.B."/>
            <person name="Han K."/>
            <person name="Lee J."/>
            <person name="Park M."/>
            <person name="Lee H.A."/>
            <person name="Lee H.Y."/>
            <person name="Lee Y."/>
            <person name="Oh S."/>
            <person name="Lee J.H."/>
            <person name="Choi E."/>
            <person name="Choi E."/>
            <person name="Lee S.E."/>
            <person name="Jeon J."/>
            <person name="Kim H."/>
            <person name="Choi G."/>
            <person name="Song H."/>
            <person name="Lee J."/>
            <person name="Lee S.C."/>
            <person name="Kwon J.K."/>
            <person name="Lee H.Y."/>
            <person name="Koo N."/>
            <person name="Hong Y."/>
            <person name="Kim R.W."/>
            <person name="Kang W.H."/>
            <person name="Huh J.H."/>
            <person name="Kang B.C."/>
            <person name="Yang T.J."/>
            <person name="Lee Y.H."/>
            <person name="Bennetzen J.L."/>
            <person name="Choi D."/>
        </authorList>
    </citation>
    <scope>NUCLEOTIDE SEQUENCE [LARGE SCALE GENOMIC DNA]</scope>
    <source>
        <strain evidence="3">cv. PBC81</strain>
    </source>
</reference>
<accession>A0A2G2VTF4</accession>
<organism evidence="2 3">
    <name type="scientific">Capsicum baccatum</name>
    <name type="common">Peruvian pepper</name>
    <dbReference type="NCBI Taxonomy" id="33114"/>
    <lineage>
        <taxon>Eukaryota</taxon>
        <taxon>Viridiplantae</taxon>
        <taxon>Streptophyta</taxon>
        <taxon>Embryophyta</taxon>
        <taxon>Tracheophyta</taxon>
        <taxon>Spermatophyta</taxon>
        <taxon>Magnoliopsida</taxon>
        <taxon>eudicotyledons</taxon>
        <taxon>Gunneridae</taxon>
        <taxon>Pentapetalae</taxon>
        <taxon>asterids</taxon>
        <taxon>lamiids</taxon>
        <taxon>Solanales</taxon>
        <taxon>Solanaceae</taxon>
        <taxon>Solanoideae</taxon>
        <taxon>Capsiceae</taxon>
        <taxon>Capsicum</taxon>
    </lineage>
</organism>
<dbReference type="AlphaFoldDB" id="A0A2G2VTF4"/>
<dbReference type="EMBL" id="MLFT02000010">
    <property type="protein sequence ID" value="PHT36251.1"/>
    <property type="molecule type" value="Genomic_DNA"/>
</dbReference>
<proteinExistence type="predicted"/>
<name>A0A2G2VTF4_CAPBA</name>
<feature type="domain" description="Putative plant transposon protein" evidence="1">
    <location>
        <begin position="13"/>
        <end position="127"/>
    </location>
</feature>
<sequence length="232" mass="25854">MCKEGKKSADQPLLDRLPVRGVMVDFLETTINRFLYGLGFTPQVTLSTFYARLKHHENQRSWLATLIAEGKPEWLTNPNERIFKASLTQEAKFWWGVVCTHLIPIEGDNILGDDRAILVASLMDKLKLCKAAHVPEVVGLDEELLAKKAHNPIQYDENQSRLTFDRGAGVETGPPVTGTSSTPNVAVKDSKAATPTFLVIEDSMPKNEKNPSAAVSTTEFAFNPMNFRRVEK</sequence>
<dbReference type="InterPro" id="IPR046796">
    <property type="entry name" value="Transposase_32_dom"/>
</dbReference>
<dbReference type="Pfam" id="PF20167">
    <property type="entry name" value="Transposase_32"/>
    <property type="match status" value="1"/>
</dbReference>